<organism evidence="2 3">
    <name type="scientific">Centaurea solstitialis</name>
    <name type="common">yellow star-thistle</name>
    <dbReference type="NCBI Taxonomy" id="347529"/>
    <lineage>
        <taxon>Eukaryota</taxon>
        <taxon>Viridiplantae</taxon>
        <taxon>Streptophyta</taxon>
        <taxon>Embryophyta</taxon>
        <taxon>Tracheophyta</taxon>
        <taxon>Spermatophyta</taxon>
        <taxon>Magnoliopsida</taxon>
        <taxon>eudicotyledons</taxon>
        <taxon>Gunneridae</taxon>
        <taxon>Pentapetalae</taxon>
        <taxon>asterids</taxon>
        <taxon>campanulids</taxon>
        <taxon>Asterales</taxon>
        <taxon>Asteraceae</taxon>
        <taxon>Carduoideae</taxon>
        <taxon>Cardueae</taxon>
        <taxon>Centaureinae</taxon>
        <taxon>Centaurea</taxon>
    </lineage>
</organism>
<dbReference type="EMBL" id="JARYMX010000004">
    <property type="protein sequence ID" value="KAJ9553527.1"/>
    <property type="molecule type" value="Genomic_DNA"/>
</dbReference>
<sequence length="97" mass="10665">MAIPLTIAVMNELTSTVSKSHSIPKLISPTSVRVRIKATNLNYDTYLQVQGKYQEKLAPLFVVRSDYSGIVEFIGSDVTKFRIGDHVCSIVGEGSYA</sequence>
<dbReference type="Proteomes" id="UP001172457">
    <property type="component" value="Chromosome 4"/>
</dbReference>
<proteinExistence type="predicted"/>
<reference evidence="2" key="1">
    <citation type="submission" date="2023-03" db="EMBL/GenBank/DDBJ databases">
        <title>Chromosome-scale reference genome and RAD-based genetic map of yellow starthistle (Centaurea solstitialis) reveal putative structural variation and QTLs associated with invader traits.</title>
        <authorList>
            <person name="Reatini B."/>
            <person name="Cang F.A."/>
            <person name="Jiang Q."/>
            <person name="Mckibben M.T.W."/>
            <person name="Barker M.S."/>
            <person name="Rieseberg L.H."/>
            <person name="Dlugosch K.M."/>
        </authorList>
    </citation>
    <scope>NUCLEOTIDE SEQUENCE</scope>
    <source>
        <strain evidence="2">CAN-66</strain>
        <tissue evidence="2">Leaf</tissue>
    </source>
</reference>
<gene>
    <name evidence="2" type="ORF">OSB04_017572</name>
</gene>
<dbReference type="SUPFAM" id="SSF50129">
    <property type="entry name" value="GroES-like"/>
    <property type="match status" value="1"/>
</dbReference>
<dbReference type="GO" id="GO:0016491">
    <property type="term" value="F:oxidoreductase activity"/>
    <property type="evidence" value="ECO:0007669"/>
    <property type="project" value="TreeGrafter"/>
</dbReference>
<evidence type="ECO:0000259" key="1">
    <source>
        <dbReference type="Pfam" id="PF08240"/>
    </source>
</evidence>
<name>A0AA38TL75_9ASTR</name>
<evidence type="ECO:0000313" key="3">
    <source>
        <dbReference type="Proteomes" id="UP001172457"/>
    </source>
</evidence>
<dbReference type="PANTHER" id="PTHR43677">
    <property type="entry name" value="SHORT-CHAIN DEHYDROGENASE/REDUCTASE"/>
    <property type="match status" value="1"/>
</dbReference>
<dbReference type="PANTHER" id="PTHR43677:SF4">
    <property type="entry name" value="QUINONE OXIDOREDUCTASE-LIKE PROTEIN 2"/>
    <property type="match status" value="1"/>
</dbReference>
<accession>A0AA38TL75</accession>
<feature type="domain" description="Alcohol dehydrogenase-like N-terminal" evidence="1">
    <location>
        <begin position="29"/>
        <end position="88"/>
    </location>
</feature>
<dbReference type="AlphaFoldDB" id="A0AA38TL75"/>
<dbReference type="InterPro" id="IPR051397">
    <property type="entry name" value="Zn-ADH-like_protein"/>
</dbReference>
<protein>
    <recommendedName>
        <fullName evidence="1">Alcohol dehydrogenase-like N-terminal domain-containing protein</fullName>
    </recommendedName>
</protein>
<dbReference type="InterPro" id="IPR013154">
    <property type="entry name" value="ADH-like_N"/>
</dbReference>
<keyword evidence="3" id="KW-1185">Reference proteome</keyword>
<dbReference type="Gene3D" id="3.90.180.10">
    <property type="entry name" value="Medium-chain alcohol dehydrogenases, catalytic domain"/>
    <property type="match status" value="1"/>
</dbReference>
<dbReference type="InterPro" id="IPR011032">
    <property type="entry name" value="GroES-like_sf"/>
</dbReference>
<evidence type="ECO:0000313" key="2">
    <source>
        <dbReference type="EMBL" id="KAJ9553527.1"/>
    </source>
</evidence>
<dbReference type="Pfam" id="PF08240">
    <property type="entry name" value="ADH_N"/>
    <property type="match status" value="1"/>
</dbReference>
<comment type="caution">
    <text evidence="2">The sequence shown here is derived from an EMBL/GenBank/DDBJ whole genome shotgun (WGS) entry which is preliminary data.</text>
</comment>